<dbReference type="EMBL" id="OZ034819">
    <property type="protein sequence ID" value="CAL1396730.1"/>
    <property type="molecule type" value="Genomic_DNA"/>
</dbReference>
<keyword evidence="3" id="KW-1185">Reference proteome</keyword>
<evidence type="ECO:0000256" key="1">
    <source>
        <dbReference type="SAM" id="MobiDB-lite"/>
    </source>
</evidence>
<evidence type="ECO:0000313" key="2">
    <source>
        <dbReference type="EMBL" id="CAL1396730.1"/>
    </source>
</evidence>
<feature type="region of interest" description="Disordered" evidence="1">
    <location>
        <begin position="22"/>
        <end position="49"/>
    </location>
</feature>
<sequence>MMSSVGGRSSDGEEDLLGRMLGRRRAACDSEETQRKQRKKKRGKVEERWGRSRDVERFGFLRFFVVGLRVELG</sequence>
<organism evidence="2 3">
    <name type="scientific">Linum trigynum</name>
    <dbReference type="NCBI Taxonomy" id="586398"/>
    <lineage>
        <taxon>Eukaryota</taxon>
        <taxon>Viridiplantae</taxon>
        <taxon>Streptophyta</taxon>
        <taxon>Embryophyta</taxon>
        <taxon>Tracheophyta</taxon>
        <taxon>Spermatophyta</taxon>
        <taxon>Magnoliopsida</taxon>
        <taxon>eudicotyledons</taxon>
        <taxon>Gunneridae</taxon>
        <taxon>Pentapetalae</taxon>
        <taxon>rosids</taxon>
        <taxon>fabids</taxon>
        <taxon>Malpighiales</taxon>
        <taxon>Linaceae</taxon>
        <taxon>Linum</taxon>
    </lineage>
</organism>
<proteinExistence type="predicted"/>
<reference evidence="2 3" key="1">
    <citation type="submission" date="2024-04" db="EMBL/GenBank/DDBJ databases">
        <authorList>
            <person name="Fracassetti M."/>
        </authorList>
    </citation>
    <scope>NUCLEOTIDE SEQUENCE [LARGE SCALE GENOMIC DNA]</scope>
</reference>
<dbReference type="Proteomes" id="UP001497516">
    <property type="component" value="Chromosome 6"/>
</dbReference>
<dbReference type="AlphaFoldDB" id="A0AAV2FGI9"/>
<protein>
    <submittedName>
        <fullName evidence="2">Uncharacterized protein</fullName>
    </submittedName>
</protein>
<accession>A0AAV2FGI9</accession>
<gene>
    <name evidence="2" type="ORF">LTRI10_LOCUS37079</name>
</gene>
<evidence type="ECO:0000313" key="3">
    <source>
        <dbReference type="Proteomes" id="UP001497516"/>
    </source>
</evidence>
<feature type="compositionally biased region" description="Basic and acidic residues" evidence="1">
    <location>
        <begin position="26"/>
        <end position="35"/>
    </location>
</feature>
<name>A0AAV2FGI9_9ROSI</name>